<dbReference type="Pfam" id="PF01098">
    <property type="entry name" value="FTSW_RODA_SPOVE"/>
    <property type="match status" value="1"/>
</dbReference>
<gene>
    <name evidence="12" type="primary">rodA</name>
    <name evidence="12" type="ORF">ENW73_04515</name>
</gene>
<dbReference type="GO" id="GO:0015648">
    <property type="term" value="F:lipid-linked peptidoglycan transporter activity"/>
    <property type="evidence" value="ECO:0007669"/>
    <property type="project" value="TreeGrafter"/>
</dbReference>
<keyword evidence="4" id="KW-0808">Transferase</keyword>
<feature type="transmembrane region" description="Helical" evidence="11">
    <location>
        <begin position="16"/>
        <end position="34"/>
    </location>
</feature>
<comment type="subcellular location">
    <subcellularLocation>
        <location evidence="1">Membrane</location>
        <topology evidence="1">Multi-pass membrane protein</topology>
    </subcellularLocation>
</comment>
<evidence type="ECO:0000256" key="1">
    <source>
        <dbReference type="ARBA" id="ARBA00004141"/>
    </source>
</evidence>
<keyword evidence="7" id="KW-0573">Peptidoglycan synthesis</keyword>
<evidence type="ECO:0000256" key="5">
    <source>
        <dbReference type="ARBA" id="ARBA00022692"/>
    </source>
</evidence>
<feature type="transmembrane region" description="Helical" evidence="11">
    <location>
        <begin position="338"/>
        <end position="356"/>
    </location>
</feature>
<keyword evidence="10" id="KW-0961">Cell wall biogenesis/degradation</keyword>
<dbReference type="GO" id="GO:0051301">
    <property type="term" value="P:cell division"/>
    <property type="evidence" value="ECO:0007669"/>
    <property type="project" value="InterPro"/>
</dbReference>
<dbReference type="PROSITE" id="PS00428">
    <property type="entry name" value="FTSW_RODA_SPOVE"/>
    <property type="match status" value="1"/>
</dbReference>
<dbReference type="GO" id="GO:0008360">
    <property type="term" value="P:regulation of cell shape"/>
    <property type="evidence" value="ECO:0007669"/>
    <property type="project" value="UniProtKB-KW"/>
</dbReference>
<feature type="transmembrane region" description="Helical" evidence="11">
    <location>
        <begin position="196"/>
        <end position="221"/>
    </location>
</feature>
<organism evidence="12">
    <name type="scientific">candidate division WOR-3 bacterium</name>
    <dbReference type="NCBI Taxonomy" id="2052148"/>
    <lineage>
        <taxon>Bacteria</taxon>
        <taxon>Bacteria division WOR-3</taxon>
    </lineage>
</organism>
<keyword evidence="6" id="KW-0133">Cell shape</keyword>
<dbReference type="GO" id="GO:0016757">
    <property type="term" value="F:glycosyltransferase activity"/>
    <property type="evidence" value="ECO:0007669"/>
    <property type="project" value="UniProtKB-KW"/>
</dbReference>
<keyword evidence="2" id="KW-1003">Cell membrane</keyword>
<evidence type="ECO:0000256" key="2">
    <source>
        <dbReference type="ARBA" id="ARBA00022475"/>
    </source>
</evidence>
<dbReference type="EMBL" id="DTLI01000118">
    <property type="protein sequence ID" value="HHS52113.1"/>
    <property type="molecule type" value="Genomic_DNA"/>
</dbReference>
<evidence type="ECO:0000256" key="10">
    <source>
        <dbReference type="ARBA" id="ARBA00023316"/>
    </source>
</evidence>
<dbReference type="InterPro" id="IPR001182">
    <property type="entry name" value="FtsW/RodA"/>
</dbReference>
<protein>
    <submittedName>
        <fullName evidence="12">Rod shape-determining protein RodA</fullName>
    </submittedName>
</protein>
<evidence type="ECO:0000256" key="6">
    <source>
        <dbReference type="ARBA" id="ARBA00022960"/>
    </source>
</evidence>
<feature type="transmembrane region" description="Helical" evidence="11">
    <location>
        <begin position="300"/>
        <end position="326"/>
    </location>
</feature>
<dbReference type="PANTHER" id="PTHR30474:SF1">
    <property type="entry name" value="PEPTIDOGLYCAN GLYCOSYLTRANSFERASE MRDB"/>
    <property type="match status" value="1"/>
</dbReference>
<feature type="transmembrane region" description="Helical" evidence="11">
    <location>
        <begin position="158"/>
        <end position="184"/>
    </location>
</feature>
<dbReference type="GO" id="GO:0005886">
    <property type="term" value="C:plasma membrane"/>
    <property type="evidence" value="ECO:0007669"/>
    <property type="project" value="TreeGrafter"/>
</dbReference>
<evidence type="ECO:0000256" key="11">
    <source>
        <dbReference type="SAM" id="Phobius"/>
    </source>
</evidence>
<evidence type="ECO:0000256" key="4">
    <source>
        <dbReference type="ARBA" id="ARBA00022679"/>
    </source>
</evidence>
<dbReference type="GO" id="GO:0009252">
    <property type="term" value="P:peptidoglycan biosynthetic process"/>
    <property type="evidence" value="ECO:0007669"/>
    <property type="project" value="UniProtKB-KW"/>
</dbReference>
<evidence type="ECO:0000256" key="8">
    <source>
        <dbReference type="ARBA" id="ARBA00022989"/>
    </source>
</evidence>
<dbReference type="PANTHER" id="PTHR30474">
    <property type="entry name" value="CELL CYCLE PROTEIN"/>
    <property type="match status" value="1"/>
</dbReference>
<dbReference type="InterPro" id="IPR011923">
    <property type="entry name" value="RodA/MrdB"/>
</dbReference>
<sequence>MTFTGYRFIVKPKVDLPIILVLSILTIFGIITIYSAGGMRFALRQIIWLPLATTCLILAYYIPERLLYFIAYPLYFFSILLLILVLIFGSGLGAKRWFDLGFINFQPSELAKIATVLALARFLTARKKFTFRIADLSLPILLALVPLLLIILEPDLGSSLIFLPILGVILYWKGLTLFQVFLLFSPLLSFAFGYNLYTWITYFVVLIIILLIKGNVLQLLVTLGINSLTGLLEPLVWSSLKDYQRARITNFLAPWVDPKGIGWNLIQSQIAIGSGRLFGKGYLSGTQKRLEFLPNRHTDFIFSVIGEEFGFIGCFIILGLFFFLLYRLTIKARYLRDEFTSLCTIGFATIIGYHIIVNTGMLLGLMPITGIALPFLSYGGSSLLFNFIMIGLILNFGSQY</sequence>
<dbReference type="AlphaFoldDB" id="A0A7C6A9F2"/>
<feature type="transmembrane region" description="Helical" evidence="11">
    <location>
        <begin position="129"/>
        <end position="152"/>
    </location>
</feature>
<feature type="transmembrane region" description="Helical" evidence="11">
    <location>
        <begin position="46"/>
        <end position="63"/>
    </location>
</feature>
<keyword evidence="5 11" id="KW-0812">Transmembrane</keyword>
<evidence type="ECO:0000256" key="9">
    <source>
        <dbReference type="ARBA" id="ARBA00023136"/>
    </source>
</evidence>
<dbReference type="NCBIfam" id="NF037961">
    <property type="entry name" value="RodA_shape"/>
    <property type="match status" value="1"/>
</dbReference>
<feature type="transmembrane region" description="Helical" evidence="11">
    <location>
        <begin position="69"/>
        <end position="88"/>
    </location>
</feature>
<dbReference type="GO" id="GO:0071555">
    <property type="term" value="P:cell wall organization"/>
    <property type="evidence" value="ECO:0007669"/>
    <property type="project" value="UniProtKB-KW"/>
</dbReference>
<dbReference type="GO" id="GO:0032153">
    <property type="term" value="C:cell division site"/>
    <property type="evidence" value="ECO:0007669"/>
    <property type="project" value="TreeGrafter"/>
</dbReference>
<dbReference type="NCBIfam" id="TIGR02210">
    <property type="entry name" value="rodA_shape"/>
    <property type="match status" value="1"/>
</dbReference>
<keyword evidence="9 11" id="KW-0472">Membrane</keyword>
<dbReference type="InterPro" id="IPR018365">
    <property type="entry name" value="Cell_cycle_FtsW-rel_CS"/>
</dbReference>
<keyword evidence="3" id="KW-0328">Glycosyltransferase</keyword>
<feature type="transmembrane region" description="Helical" evidence="11">
    <location>
        <begin position="376"/>
        <end position="397"/>
    </location>
</feature>
<accession>A0A7C6A9F2</accession>
<comment type="caution">
    <text evidence="12">The sequence shown here is derived from an EMBL/GenBank/DDBJ whole genome shotgun (WGS) entry which is preliminary data.</text>
</comment>
<proteinExistence type="predicted"/>
<evidence type="ECO:0000256" key="3">
    <source>
        <dbReference type="ARBA" id="ARBA00022676"/>
    </source>
</evidence>
<keyword evidence="8 11" id="KW-1133">Transmembrane helix</keyword>
<evidence type="ECO:0000256" key="7">
    <source>
        <dbReference type="ARBA" id="ARBA00022984"/>
    </source>
</evidence>
<name>A0A7C6A9F2_UNCW3</name>
<reference evidence="12" key="1">
    <citation type="journal article" date="2020" name="mSystems">
        <title>Genome- and Community-Level Interaction Insights into Carbon Utilization and Element Cycling Functions of Hydrothermarchaeota in Hydrothermal Sediment.</title>
        <authorList>
            <person name="Zhou Z."/>
            <person name="Liu Y."/>
            <person name="Xu W."/>
            <person name="Pan J."/>
            <person name="Luo Z.H."/>
            <person name="Li M."/>
        </authorList>
    </citation>
    <scope>NUCLEOTIDE SEQUENCE [LARGE SCALE GENOMIC DNA]</scope>
    <source>
        <strain evidence="12">SpSt-876</strain>
    </source>
</reference>
<evidence type="ECO:0000313" key="12">
    <source>
        <dbReference type="EMBL" id="HHS52113.1"/>
    </source>
</evidence>